<sequence length="190" mass="22789">MEENLEIEFKILITKKIFDQIINDHQIDCCYKQTNHYLLHPRLSKLRYSLRIRDKNDQFELTLKQPQKQGTLETNLMIDKETKEKILNHQLVTNEVFDKLKPLNLNSTMFITDYSLTTTRYEISTPDGLICVDYNVYNNIIDYELEYEVLDYKRGKQAFLDFISQYHLDYSRNCMSKINRVITSIQNKKQ</sequence>
<protein>
    <submittedName>
        <fullName evidence="2">CYTH domain-containing protein</fullName>
    </submittedName>
</protein>
<dbReference type="InterPro" id="IPR009195">
    <property type="entry name" value="Uncharacterised_YjbK"/>
</dbReference>
<organism evidence="2 3">
    <name type="scientific">Candidatus Erysipelatoclostridium merdavium</name>
    <dbReference type="NCBI Taxonomy" id="2838566"/>
    <lineage>
        <taxon>Bacteria</taxon>
        <taxon>Bacillati</taxon>
        <taxon>Bacillota</taxon>
        <taxon>Erysipelotrichia</taxon>
        <taxon>Erysipelotrichales</taxon>
        <taxon>Erysipelotrichales incertae sedis</taxon>
    </lineage>
</organism>
<name>A0A9D2BP85_9FIRM</name>
<dbReference type="CDD" id="cd07762">
    <property type="entry name" value="CYTH-like_Pase_1"/>
    <property type="match status" value="1"/>
</dbReference>
<evidence type="ECO:0000259" key="1">
    <source>
        <dbReference type="PROSITE" id="PS51707"/>
    </source>
</evidence>
<dbReference type="Pfam" id="PF01928">
    <property type="entry name" value="CYTH"/>
    <property type="match status" value="1"/>
</dbReference>
<accession>A0A9D2BP85</accession>
<evidence type="ECO:0000313" key="3">
    <source>
        <dbReference type="Proteomes" id="UP000886724"/>
    </source>
</evidence>
<dbReference type="PROSITE" id="PS51707">
    <property type="entry name" value="CYTH"/>
    <property type="match status" value="1"/>
</dbReference>
<proteinExistence type="predicted"/>
<dbReference type="EMBL" id="DXET01000252">
    <property type="protein sequence ID" value="HIX82529.1"/>
    <property type="molecule type" value="Genomic_DNA"/>
</dbReference>
<dbReference type="SUPFAM" id="SSF55154">
    <property type="entry name" value="CYTH-like phosphatases"/>
    <property type="match status" value="1"/>
</dbReference>
<dbReference type="InterPro" id="IPR033469">
    <property type="entry name" value="CYTH-like_dom_sf"/>
</dbReference>
<dbReference type="Proteomes" id="UP000886724">
    <property type="component" value="Unassembled WGS sequence"/>
</dbReference>
<reference evidence="2" key="2">
    <citation type="submission" date="2021-04" db="EMBL/GenBank/DDBJ databases">
        <authorList>
            <person name="Gilroy R."/>
        </authorList>
    </citation>
    <scope>NUCLEOTIDE SEQUENCE</scope>
    <source>
        <strain evidence="2">ChiGjej1B1-14440</strain>
    </source>
</reference>
<dbReference type="Gene3D" id="2.40.320.10">
    <property type="entry name" value="Hypothetical Protein Pfu-838710-001"/>
    <property type="match status" value="1"/>
</dbReference>
<evidence type="ECO:0000313" key="2">
    <source>
        <dbReference type="EMBL" id="HIX82529.1"/>
    </source>
</evidence>
<dbReference type="PIRSF" id="PIRSF012526">
    <property type="entry name" value="CYTH_UCP012526"/>
    <property type="match status" value="1"/>
</dbReference>
<dbReference type="InterPro" id="IPR023577">
    <property type="entry name" value="CYTH_domain"/>
</dbReference>
<dbReference type="AlphaFoldDB" id="A0A9D2BP85"/>
<comment type="caution">
    <text evidence="2">The sequence shown here is derived from an EMBL/GenBank/DDBJ whole genome shotgun (WGS) entry which is preliminary data.</text>
</comment>
<reference evidence="2" key="1">
    <citation type="journal article" date="2021" name="PeerJ">
        <title>Extensive microbial diversity within the chicken gut microbiome revealed by metagenomics and culture.</title>
        <authorList>
            <person name="Gilroy R."/>
            <person name="Ravi A."/>
            <person name="Getino M."/>
            <person name="Pursley I."/>
            <person name="Horton D.L."/>
            <person name="Alikhan N.F."/>
            <person name="Baker D."/>
            <person name="Gharbi K."/>
            <person name="Hall N."/>
            <person name="Watson M."/>
            <person name="Adriaenssens E.M."/>
            <person name="Foster-Nyarko E."/>
            <person name="Jarju S."/>
            <person name="Secka A."/>
            <person name="Antonio M."/>
            <person name="Oren A."/>
            <person name="Chaudhuri R.R."/>
            <person name="La Ragione R."/>
            <person name="Hildebrand F."/>
            <person name="Pallen M.J."/>
        </authorList>
    </citation>
    <scope>NUCLEOTIDE SEQUENCE</scope>
    <source>
        <strain evidence="2">ChiGjej1B1-14440</strain>
    </source>
</reference>
<gene>
    <name evidence="2" type="ORF">H9980_11265</name>
</gene>
<feature type="domain" description="CYTH" evidence="1">
    <location>
        <begin position="4"/>
        <end position="188"/>
    </location>
</feature>
<dbReference type="SMART" id="SM01118">
    <property type="entry name" value="CYTH"/>
    <property type="match status" value="1"/>
</dbReference>